<dbReference type="Proteomes" id="UP000521748">
    <property type="component" value="Unassembled WGS sequence"/>
</dbReference>
<proteinExistence type="predicted"/>
<comment type="caution">
    <text evidence="1">The sequence shown here is derived from an EMBL/GenBank/DDBJ whole genome shotgun (WGS) entry which is preliminary data.</text>
</comment>
<organism evidence="1 2">
    <name type="scientific">Psychromicrobium silvestre</name>
    <dbReference type="NCBI Taxonomy" id="1645614"/>
    <lineage>
        <taxon>Bacteria</taxon>
        <taxon>Bacillati</taxon>
        <taxon>Actinomycetota</taxon>
        <taxon>Actinomycetes</taxon>
        <taxon>Micrococcales</taxon>
        <taxon>Micrococcaceae</taxon>
        <taxon>Psychromicrobium</taxon>
    </lineage>
</organism>
<sequence length="102" mass="11136">MLNNVVVTYTVNPQSKAEHIRLIEAVFAQLQTEQPDNIDYQVMCLEDGVTFVHMSSAETPDGSNPIPKLSSFQDFGRDIASRVTTMPAPAAAEVVGNYHGRG</sequence>
<evidence type="ECO:0000313" key="2">
    <source>
        <dbReference type="Proteomes" id="UP000521748"/>
    </source>
</evidence>
<evidence type="ECO:0000313" key="1">
    <source>
        <dbReference type="EMBL" id="NYE95007.1"/>
    </source>
</evidence>
<protein>
    <recommendedName>
        <fullName evidence="3">Antibiotic biosynthesis monooxygenase</fullName>
    </recommendedName>
</protein>
<accession>A0A7Y9LSX0</accession>
<keyword evidence="2" id="KW-1185">Reference proteome</keyword>
<dbReference type="AlphaFoldDB" id="A0A7Y9LSX0"/>
<name>A0A7Y9LSX0_9MICC</name>
<reference evidence="1 2" key="1">
    <citation type="submission" date="2020-07" db="EMBL/GenBank/DDBJ databases">
        <title>Sequencing the genomes of 1000 actinobacteria strains.</title>
        <authorList>
            <person name="Klenk H.-P."/>
        </authorList>
    </citation>
    <scope>NUCLEOTIDE SEQUENCE [LARGE SCALE GENOMIC DNA]</scope>
    <source>
        <strain evidence="1 2">DSM 102047</strain>
    </source>
</reference>
<evidence type="ECO:0008006" key="3">
    <source>
        <dbReference type="Google" id="ProtNLM"/>
    </source>
</evidence>
<dbReference type="EMBL" id="JACBYQ010000001">
    <property type="protein sequence ID" value="NYE95007.1"/>
    <property type="molecule type" value="Genomic_DNA"/>
</dbReference>
<gene>
    <name evidence="1" type="ORF">FHU41_001228</name>
</gene>
<dbReference type="RefSeq" id="WP_179388705.1">
    <property type="nucleotide sequence ID" value="NZ_JACBYQ010000001.1"/>
</dbReference>